<dbReference type="PATRIC" id="fig|1604004.4.peg.537"/>
<proteinExistence type="predicted"/>
<dbReference type="InterPro" id="IPR058278">
    <property type="entry name" value="DUF7972"/>
</dbReference>
<dbReference type="HOGENOM" id="CLU_061327_0_0_2"/>
<reference evidence="3 6" key="1">
    <citation type="journal article" date="2015" name="ISME J.">
        <title>Elemental sulfur and acetate can support life of a novel strictly anaerobic haloarchaeon.</title>
        <authorList>
            <person name="Sorokin D.Y."/>
            <person name="Kublanov I.V."/>
            <person name="Gavrilov S.N."/>
            <person name="Rojo D."/>
            <person name="Roman P."/>
            <person name="Golyshin P.N."/>
            <person name="Slepak V.Z."/>
            <person name="Smedile F."/>
            <person name="Ferrer M."/>
            <person name="Messina E."/>
            <person name="La Cono V."/>
            <person name="Yakimov M.M."/>
        </authorList>
    </citation>
    <scope>NUCLEOTIDE SEQUENCE [LARGE SCALE GENOMIC DNA]</scope>
    <source>
        <strain evidence="3 6">HSR2</strain>
    </source>
</reference>
<accession>A0A0F7PCD4</accession>
<dbReference type="AlphaFoldDB" id="A0A0F7PCD4"/>
<dbReference type="GeneID" id="26009877"/>
<protein>
    <submittedName>
        <fullName evidence="3">Uncharacterized protein</fullName>
    </submittedName>
</protein>
<dbReference type="Proteomes" id="UP000069906">
    <property type="component" value="Chromosome"/>
</dbReference>
<evidence type="ECO:0000313" key="5">
    <source>
        <dbReference type="Proteomes" id="UP000060390"/>
    </source>
</evidence>
<evidence type="ECO:0000313" key="4">
    <source>
        <dbReference type="EMBL" id="ALG81414.1"/>
    </source>
</evidence>
<feature type="region of interest" description="Disordered" evidence="1">
    <location>
        <begin position="344"/>
        <end position="363"/>
    </location>
</feature>
<dbReference type="Proteomes" id="UP000060390">
    <property type="component" value="Chromosome"/>
</dbReference>
<dbReference type="EMBL" id="CP011564">
    <property type="protein sequence ID" value="ALG81414.1"/>
    <property type="molecule type" value="Genomic_DNA"/>
</dbReference>
<dbReference type="RefSeq" id="WP_050047824.1">
    <property type="nucleotide sequence ID" value="NZ_CP008874.1"/>
</dbReference>
<evidence type="ECO:0000256" key="1">
    <source>
        <dbReference type="SAM" id="MobiDB-lite"/>
    </source>
</evidence>
<gene>
    <name evidence="4" type="ORF">HLASA_0511</name>
    <name evidence="3" type="ORF">HLASF_0514</name>
</gene>
<keyword evidence="6" id="KW-1185">Reference proteome</keyword>
<evidence type="ECO:0000256" key="2">
    <source>
        <dbReference type="SAM" id="Phobius"/>
    </source>
</evidence>
<keyword evidence="2" id="KW-0812">Transmembrane</keyword>
<feature type="transmembrane region" description="Helical" evidence="2">
    <location>
        <begin position="33"/>
        <end position="51"/>
    </location>
</feature>
<feature type="transmembrane region" description="Helical" evidence="2">
    <location>
        <begin position="71"/>
        <end position="94"/>
    </location>
</feature>
<feature type="transmembrane region" description="Helical" evidence="2">
    <location>
        <begin position="261"/>
        <end position="279"/>
    </location>
</feature>
<organism evidence="3 6">
    <name type="scientific">Halanaeroarchaeum sulfurireducens</name>
    <dbReference type="NCBI Taxonomy" id="1604004"/>
    <lineage>
        <taxon>Archaea</taxon>
        <taxon>Methanobacteriati</taxon>
        <taxon>Methanobacteriota</taxon>
        <taxon>Stenosarchaea group</taxon>
        <taxon>Halobacteria</taxon>
        <taxon>Halobacteriales</taxon>
        <taxon>Halobacteriaceae</taxon>
        <taxon>Halanaeroarchaeum</taxon>
    </lineage>
</organism>
<feature type="transmembrane region" description="Helical" evidence="2">
    <location>
        <begin position="291"/>
        <end position="317"/>
    </location>
</feature>
<dbReference type="KEGG" id="hsf:HLASA_0511"/>
<sequence length="363" mass="39808">MSDSEGSRPSDTMRERVPENSRKFWVLLNANRWLVAAGISGGVFLALAIIGQFHPTGTPALFRQADPIETLFQGLLTSIITGVTLVLALSQLVLSQELGPIGDQRERMEGAMAFRKDVEDVIEEPVSPAQPSAFLRSLVKLTKRRAKAVSDAIQDIDDEALNDQVAAFTENVKGNAEAVENGLKDAQFGEFDVVFSALNFNYSWKLYAARRIRAENEDVLTEEARAAFDELINALELFGPAREHFKTLYFQWALIDLSRTMLYASVPALLTAVAGIVYLEPALFPGTVFGVRTLVVVVSAGVAVSLLPFAFLLSYILRIVTVTKHTLSIGPFILRETDRSHDLDWGETDAKSGESAGVDDEGE</sequence>
<evidence type="ECO:0000313" key="6">
    <source>
        <dbReference type="Proteomes" id="UP000069906"/>
    </source>
</evidence>
<name>A0A0F7PCD4_9EURY</name>
<dbReference type="KEGG" id="hsu:HLASF_0514"/>
<dbReference type="Pfam" id="PF25927">
    <property type="entry name" value="DUF7972"/>
    <property type="match status" value="1"/>
</dbReference>
<evidence type="ECO:0000313" key="3">
    <source>
        <dbReference type="EMBL" id="AKH97013.1"/>
    </source>
</evidence>
<keyword evidence="2" id="KW-1133">Transmembrane helix</keyword>
<reference evidence="4 5" key="3">
    <citation type="journal article" date="2016" name="Stand. Genomic Sci.">
        <title>Complete genome sequence of 'Halanaeroarchaeum sulfurireducens' M27-SA2, a sulfur-reducing and acetate-oxidizing haloarchaeon from the deep-sea hypersaline anoxic lake Medee.</title>
        <authorList>
            <person name="Messina E."/>
            <person name="Sorokin D.Y."/>
            <person name="Kublanov I.V."/>
            <person name="Toshchakov S."/>
            <person name="Lopatina A."/>
            <person name="Arcadi E."/>
            <person name="Smedile F."/>
            <person name="La Spada G."/>
            <person name="La Cono V."/>
            <person name="Yakimov M.M."/>
        </authorList>
    </citation>
    <scope>NUCLEOTIDE SEQUENCE [LARGE SCALE GENOMIC DNA]</scope>
    <source>
        <strain evidence="4 5">M27-SA2</strain>
    </source>
</reference>
<dbReference type="OrthoDB" id="202254at2157"/>
<reference evidence="5" key="2">
    <citation type="submission" date="2015-05" db="EMBL/GenBank/DDBJ databases">
        <title>Complete genome sequence of Halanaeroarchaeum sulfurireducens type strain M27-SA2, a sulfate-reducer haloarchaeon from marine anoxic lake Medee.</title>
        <authorList>
            <person name="Messina E."/>
            <person name="Kublanov I.V."/>
            <person name="Toshchakov S."/>
            <person name="Arcadi E."/>
            <person name="La Spada G."/>
            <person name="La Cono V."/>
            <person name="Yakimov M.M."/>
        </authorList>
    </citation>
    <scope>NUCLEOTIDE SEQUENCE [LARGE SCALE GENOMIC DNA]</scope>
    <source>
        <strain evidence="5">M27-SA2</strain>
    </source>
</reference>
<dbReference type="EMBL" id="CP008874">
    <property type="protein sequence ID" value="AKH97013.1"/>
    <property type="molecule type" value="Genomic_DNA"/>
</dbReference>
<keyword evidence="2" id="KW-0472">Membrane</keyword>